<comment type="similarity">
    <text evidence="2">Belongs to the dicarboxylate/amino acid:cation symporter (DAACS) (TC 2.A.23) family.</text>
</comment>
<dbReference type="Gene3D" id="1.10.3860.10">
    <property type="entry name" value="Sodium:dicarboxylate symporter"/>
    <property type="match status" value="1"/>
</dbReference>
<name>A0A1T4MY21_9FUSO</name>
<gene>
    <name evidence="8" type="ORF">SAMN02745174_01371</name>
</gene>
<reference evidence="8 9" key="1">
    <citation type="submission" date="2017-02" db="EMBL/GenBank/DDBJ databases">
        <authorList>
            <person name="Peterson S.W."/>
        </authorList>
    </citation>
    <scope>NUCLEOTIDE SEQUENCE [LARGE SCALE GENOMIC DNA]</scope>
    <source>
        <strain evidence="8 9">ATCC 700028</strain>
    </source>
</reference>
<evidence type="ECO:0000256" key="3">
    <source>
        <dbReference type="ARBA" id="ARBA00022448"/>
    </source>
</evidence>
<evidence type="ECO:0000256" key="5">
    <source>
        <dbReference type="ARBA" id="ARBA00022989"/>
    </source>
</evidence>
<evidence type="ECO:0000256" key="4">
    <source>
        <dbReference type="ARBA" id="ARBA00022692"/>
    </source>
</evidence>
<feature type="transmembrane region" description="Helical" evidence="7">
    <location>
        <begin position="222"/>
        <end position="242"/>
    </location>
</feature>
<keyword evidence="5 7" id="KW-1133">Transmembrane helix</keyword>
<evidence type="ECO:0000256" key="2">
    <source>
        <dbReference type="ARBA" id="ARBA00006148"/>
    </source>
</evidence>
<evidence type="ECO:0000256" key="7">
    <source>
        <dbReference type="SAM" id="Phobius"/>
    </source>
</evidence>
<dbReference type="PRINTS" id="PR00173">
    <property type="entry name" value="EDTRNSPORT"/>
</dbReference>
<feature type="transmembrane region" description="Helical" evidence="7">
    <location>
        <begin position="105"/>
        <end position="125"/>
    </location>
</feature>
<feature type="transmembrane region" description="Helical" evidence="7">
    <location>
        <begin position="262"/>
        <end position="284"/>
    </location>
</feature>
<feature type="transmembrane region" description="Helical" evidence="7">
    <location>
        <begin position="182"/>
        <end position="202"/>
    </location>
</feature>
<evidence type="ECO:0000256" key="1">
    <source>
        <dbReference type="ARBA" id="ARBA00004141"/>
    </source>
</evidence>
<dbReference type="InterPro" id="IPR001991">
    <property type="entry name" value="Na-dicarboxylate_symporter"/>
</dbReference>
<comment type="subcellular location">
    <subcellularLocation>
        <location evidence="1">Membrane</location>
        <topology evidence="1">Multi-pass membrane protein</topology>
    </subcellularLocation>
</comment>
<dbReference type="GO" id="GO:0005886">
    <property type="term" value="C:plasma membrane"/>
    <property type="evidence" value="ECO:0007669"/>
    <property type="project" value="TreeGrafter"/>
</dbReference>
<dbReference type="AlphaFoldDB" id="A0A1T4MY21"/>
<dbReference type="Proteomes" id="UP000191153">
    <property type="component" value="Unassembled WGS sequence"/>
</dbReference>
<feature type="transmembrane region" description="Helical" evidence="7">
    <location>
        <begin position="5"/>
        <end position="20"/>
    </location>
</feature>
<accession>A0A1T4MY21</accession>
<feature type="transmembrane region" description="Helical" evidence="7">
    <location>
        <begin position="392"/>
        <end position="412"/>
    </location>
</feature>
<organism evidence="8 9">
    <name type="scientific">Cetobacterium ceti</name>
    <dbReference type="NCBI Taxonomy" id="180163"/>
    <lineage>
        <taxon>Bacteria</taxon>
        <taxon>Fusobacteriati</taxon>
        <taxon>Fusobacteriota</taxon>
        <taxon>Fusobacteriia</taxon>
        <taxon>Fusobacteriales</taxon>
        <taxon>Fusobacteriaceae</taxon>
        <taxon>Cetobacterium</taxon>
    </lineage>
</organism>
<dbReference type="GO" id="GO:0015184">
    <property type="term" value="F:L-cystine transmembrane transporter activity"/>
    <property type="evidence" value="ECO:0007669"/>
    <property type="project" value="TreeGrafter"/>
</dbReference>
<dbReference type="GO" id="GO:0015293">
    <property type="term" value="F:symporter activity"/>
    <property type="evidence" value="ECO:0007669"/>
    <property type="project" value="InterPro"/>
</dbReference>
<feature type="transmembrane region" description="Helical" evidence="7">
    <location>
        <begin position="334"/>
        <end position="356"/>
    </location>
</feature>
<protein>
    <recommendedName>
        <fullName evidence="10">L-cystine transporter</fullName>
    </recommendedName>
</protein>
<feature type="transmembrane region" description="Helical" evidence="7">
    <location>
        <begin position="69"/>
        <end position="93"/>
    </location>
</feature>
<keyword evidence="3" id="KW-0813">Transport</keyword>
<dbReference type="PANTHER" id="PTHR42865">
    <property type="entry name" value="PROTON/GLUTAMATE-ASPARTATE SYMPORTER"/>
    <property type="match status" value="1"/>
</dbReference>
<evidence type="ECO:0000313" key="8">
    <source>
        <dbReference type="EMBL" id="SJZ71746.1"/>
    </source>
</evidence>
<dbReference type="InterPro" id="IPR036458">
    <property type="entry name" value="Na:dicarbo_symporter_sf"/>
</dbReference>
<dbReference type="Pfam" id="PF00375">
    <property type="entry name" value="SDF"/>
    <property type="match status" value="1"/>
</dbReference>
<dbReference type="STRING" id="180163.SAMN02745174_01371"/>
<dbReference type="EMBL" id="FUWX01000009">
    <property type="protein sequence ID" value="SJZ71746.1"/>
    <property type="molecule type" value="Genomic_DNA"/>
</dbReference>
<sequence>MLIVLNIIVFIILLGILYNMQKKYLPFSKRVFVGLGMGIVFGGILQYIYGTDHWVIKESLVWINIVGNGYVRLLKMIVMPLIAISILSAIINLKDGKALGKIGGTIILILVGTATIAAVVGALTANGFGLHGDGLAMGAKEAARATFLEGKLTDVQNISFANKLIEFIPTNPFEDLTGARDMSTIAVVFFSGFLGIAALGMAKKKPKSFEVFKDLVNALHDVVMRMVTLVLRLTPYGVLALITKVVASSHIKDILSLGKFIVASYVALIIMFIIHLIILGILGLNPITYVKKALPVLVFAFTSRTSAGSIPLNVETQIDKLGVNEGVANISASFGASIGQNGCAAIYPAMLAVMIAPVVGIDPMSFSFLIKLVAIIAVSSFGVAGVGGGATFAALIVLSSLNFPVGLVGLLISIEPLIDMGRTALNVNGSMVTGVATGRLLGEIDLEKYNR</sequence>
<proteinExistence type="inferred from homology"/>
<feature type="transmembrane region" description="Helical" evidence="7">
    <location>
        <begin position="32"/>
        <end position="49"/>
    </location>
</feature>
<keyword evidence="6 7" id="KW-0472">Membrane</keyword>
<keyword evidence="9" id="KW-1185">Reference proteome</keyword>
<keyword evidence="4 7" id="KW-0812">Transmembrane</keyword>
<dbReference type="OrthoDB" id="7778689at2"/>
<dbReference type="SUPFAM" id="SSF118215">
    <property type="entry name" value="Proton glutamate symport protein"/>
    <property type="match status" value="1"/>
</dbReference>
<evidence type="ECO:0008006" key="10">
    <source>
        <dbReference type="Google" id="ProtNLM"/>
    </source>
</evidence>
<evidence type="ECO:0000256" key="6">
    <source>
        <dbReference type="ARBA" id="ARBA00023136"/>
    </source>
</evidence>
<dbReference type="RefSeq" id="WP_078693865.1">
    <property type="nucleotide sequence ID" value="NZ_FUWX01000009.1"/>
</dbReference>
<feature type="transmembrane region" description="Helical" evidence="7">
    <location>
        <begin position="368"/>
        <end position="386"/>
    </location>
</feature>
<dbReference type="PANTHER" id="PTHR42865:SF5">
    <property type="entry name" value="L-CYSTINE TRANSPORTER TCYP"/>
    <property type="match status" value="1"/>
</dbReference>
<evidence type="ECO:0000313" key="9">
    <source>
        <dbReference type="Proteomes" id="UP000191153"/>
    </source>
</evidence>